<keyword evidence="5" id="KW-1185">Reference proteome</keyword>
<comment type="caution">
    <text evidence="4">The sequence shown here is derived from an EMBL/GenBank/DDBJ whole genome shotgun (WGS) entry which is preliminary data.</text>
</comment>
<dbReference type="PANTHER" id="PTHR35527">
    <property type="entry name" value="CHOLOYLGLYCINE HYDROLASE"/>
    <property type="match status" value="1"/>
</dbReference>
<dbReference type="Proteomes" id="UP000029223">
    <property type="component" value="Unassembled WGS sequence"/>
</dbReference>
<evidence type="ECO:0000256" key="1">
    <source>
        <dbReference type="ARBA" id="ARBA00006625"/>
    </source>
</evidence>
<dbReference type="InterPro" id="IPR029055">
    <property type="entry name" value="Ntn_hydrolases_N"/>
</dbReference>
<evidence type="ECO:0000259" key="3">
    <source>
        <dbReference type="Pfam" id="PF02275"/>
    </source>
</evidence>
<dbReference type="SUPFAM" id="SSF56235">
    <property type="entry name" value="N-terminal nucleophile aminohydrolases (Ntn hydrolases)"/>
    <property type="match status" value="1"/>
</dbReference>
<protein>
    <submittedName>
        <fullName evidence="4">Penicillin amidase</fullName>
    </submittedName>
</protein>
<accession>A0ABQ0JCU0</accession>
<organism evidence="4 5">
    <name type="scientific">Vibrio variabilis</name>
    <dbReference type="NCBI Taxonomy" id="990271"/>
    <lineage>
        <taxon>Bacteria</taxon>
        <taxon>Pseudomonadati</taxon>
        <taxon>Pseudomonadota</taxon>
        <taxon>Gammaproteobacteria</taxon>
        <taxon>Vibrionales</taxon>
        <taxon>Vibrionaceae</taxon>
        <taxon>Vibrio</taxon>
    </lineage>
</organism>
<proteinExistence type="inferred from homology"/>
<name>A0ABQ0JCU0_9VIBR</name>
<sequence>MTSTKQTTPPSEVIMNKSVLSLALVATLSAGYVADTVACTSAIYNNGEASLTVRTMDWFGHDDAIVVGAGKGIANQYGDTAESIKTESKYASLKIKSFAPQLVAEAMNENGLVARILYLGNDYTEMAPDRAGVPDVAASQFPNYAVDNFASVADVVSNLDDIDVIQDKVCDLPGHENECIAAPVHYHLTDASGDSAVIEFVKGEVKIYHGDVTEAASVQYLSNDPEFGFHMNLDKEQTESGSTIRAYDRRLRAKEVIEDMYARNVTDNTLALNSLKAAGASVFAGYDQLDPYANDVFPTLWTIYTDQNAKEIYLDRYDTWQVEQYDFTMFNNDEAKEVVLGAHPSTDK</sequence>
<feature type="domain" description="Choloylglycine hydrolase/NAAA C-terminal" evidence="3">
    <location>
        <begin position="39"/>
        <end position="232"/>
    </location>
</feature>
<dbReference type="InterPro" id="IPR029132">
    <property type="entry name" value="CBAH/NAAA_C"/>
</dbReference>
<gene>
    <name evidence="4" type="ORF">JCM19239_5409</name>
</gene>
<comment type="similarity">
    <text evidence="1">Belongs to the peptidase C59 family.</text>
</comment>
<evidence type="ECO:0000256" key="2">
    <source>
        <dbReference type="ARBA" id="ARBA00022801"/>
    </source>
</evidence>
<evidence type="ECO:0000313" key="5">
    <source>
        <dbReference type="Proteomes" id="UP000029223"/>
    </source>
</evidence>
<dbReference type="Gene3D" id="3.60.60.10">
    <property type="entry name" value="Penicillin V Acylase, Chain A"/>
    <property type="match status" value="1"/>
</dbReference>
<dbReference type="EMBL" id="BBMS01000019">
    <property type="protein sequence ID" value="GAL26574.1"/>
    <property type="molecule type" value="Genomic_DNA"/>
</dbReference>
<reference evidence="5" key="2">
    <citation type="submission" date="2014-09" db="EMBL/GenBank/DDBJ databases">
        <authorList>
            <consortium name="NBRP consortium"/>
            <person name="Sawabe T."/>
            <person name="Meirelles P."/>
            <person name="Nakanishi M."/>
            <person name="Sayaka M."/>
            <person name="Hattori M."/>
            <person name="Ohkuma M."/>
        </authorList>
    </citation>
    <scope>NUCLEOTIDE SEQUENCE [LARGE SCALE GENOMIC DNA]</scope>
    <source>
        <strain evidence="5">JCM 19239</strain>
    </source>
</reference>
<evidence type="ECO:0000313" key="4">
    <source>
        <dbReference type="EMBL" id="GAL26574.1"/>
    </source>
</evidence>
<keyword evidence="2" id="KW-0378">Hydrolase</keyword>
<dbReference type="Pfam" id="PF02275">
    <property type="entry name" value="CBAH"/>
    <property type="match status" value="1"/>
</dbReference>
<reference evidence="5" key="1">
    <citation type="submission" date="2014-09" db="EMBL/GenBank/DDBJ databases">
        <title>Vibrio variabilis JCM 19239. (C206) whole genome shotgun sequence.</title>
        <authorList>
            <person name="Sawabe T."/>
            <person name="Meirelles P."/>
            <person name="Nakanishi M."/>
            <person name="Sayaka M."/>
            <person name="Hattori M."/>
            <person name="Ohkuma M."/>
        </authorList>
    </citation>
    <scope>NUCLEOTIDE SEQUENCE [LARGE SCALE GENOMIC DNA]</scope>
    <source>
        <strain evidence="5">JCM 19239</strain>
    </source>
</reference>
<dbReference type="PANTHER" id="PTHR35527:SF2">
    <property type="entry name" value="HYDROLASE"/>
    <property type="match status" value="1"/>
</dbReference>
<dbReference type="InterPro" id="IPR052193">
    <property type="entry name" value="Peptidase_C59"/>
</dbReference>